<dbReference type="Gramene" id="OE9A015865T1">
    <property type="protein sequence ID" value="OE9A015865C1"/>
    <property type="gene ID" value="OE9A015865"/>
</dbReference>
<dbReference type="EMBL" id="CACTIH010003666">
    <property type="protein sequence ID" value="CAA2981230.1"/>
    <property type="molecule type" value="Genomic_DNA"/>
</dbReference>
<evidence type="ECO:0000256" key="1">
    <source>
        <dbReference type="SAM" id="Phobius"/>
    </source>
</evidence>
<accession>A0A8S0RPK6</accession>
<dbReference type="AlphaFoldDB" id="A0A8S0RPK6"/>
<dbReference type="Proteomes" id="UP000594638">
    <property type="component" value="Unassembled WGS sequence"/>
</dbReference>
<evidence type="ECO:0000313" key="3">
    <source>
        <dbReference type="Proteomes" id="UP000594638"/>
    </source>
</evidence>
<reference evidence="2 3" key="1">
    <citation type="submission" date="2019-12" db="EMBL/GenBank/DDBJ databases">
        <authorList>
            <person name="Alioto T."/>
            <person name="Alioto T."/>
            <person name="Gomez Garrido J."/>
        </authorList>
    </citation>
    <scope>NUCLEOTIDE SEQUENCE [LARGE SCALE GENOMIC DNA]</scope>
</reference>
<keyword evidence="1" id="KW-1133">Transmembrane helix</keyword>
<keyword evidence="3" id="KW-1185">Reference proteome</keyword>
<gene>
    <name evidence="2" type="ORF">OLEA9_A015865</name>
</gene>
<protein>
    <submittedName>
        <fullName evidence="2">Uncharacterized protein</fullName>
    </submittedName>
</protein>
<name>A0A8S0RPK6_OLEEU</name>
<sequence>MVPDDVVAAVGASVARDQPHFTSLSPALCYWNEEIGACDEGFDLKFLRLAVFLRRFVVADGLRGRCAVNNSSTICYECCYSRLCLIFFMVLIVGGFDGWWCVRLCSGVADGMVRQ</sequence>
<comment type="caution">
    <text evidence="2">The sequence shown here is derived from an EMBL/GenBank/DDBJ whole genome shotgun (WGS) entry which is preliminary data.</text>
</comment>
<keyword evidence="1" id="KW-0812">Transmembrane</keyword>
<evidence type="ECO:0000313" key="2">
    <source>
        <dbReference type="EMBL" id="CAA2981230.1"/>
    </source>
</evidence>
<feature type="transmembrane region" description="Helical" evidence="1">
    <location>
        <begin position="80"/>
        <end position="102"/>
    </location>
</feature>
<organism evidence="2 3">
    <name type="scientific">Olea europaea subsp. europaea</name>
    <dbReference type="NCBI Taxonomy" id="158383"/>
    <lineage>
        <taxon>Eukaryota</taxon>
        <taxon>Viridiplantae</taxon>
        <taxon>Streptophyta</taxon>
        <taxon>Embryophyta</taxon>
        <taxon>Tracheophyta</taxon>
        <taxon>Spermatophyta</taxon>
        <taxon>Magnoliopsida</taxon>
        <taxon>eudicotyledons</taxon>
        <taxon>Gunneridae</taxon>
        <taxon>Pentapetalae</taxon>
        <taxon>asterids</taxon>
        <taxon>lamiids</taxon>
        <taxon>Lamiales</taxon>
        <taxon>Oleaceae</taxon>
        <taxon>Oleeae</taxon>
        <taxon>Olea</taxon>
    </lineage>
</organism>
<proteinExistence type="predicted"/>
<keyword evidence="1" id="KW-0472">Membrane</keyword>